<dbReference type="InterPro" id="IPR036047">
    <property type="entry name" value="F-box-like_dom_sf"/>
</dbReference>
<dbReference type="SUPFAM" id="SSF81383">
    <property type="entry name" value="F-box domain"/>
    <property type="match status" value="1"/>
</dbReference>
<dbReference type="AlphaFoldDB" id="A0A565C697"/>
<proteinExistence type="predicted"/>
<evidence type="ECO:0000313" key="3">
    <source>
        <dbReference type="Proteomes" id="UP000489600"/>
    </source>
</evidence>
<dbReference type="PANTHER" id="PTHR31111">
    <property type="entry name" value="BNAA05G37150D PROTEIN-RELATED"/>
    <property type="match status" value="1"/>
</dbReference>
<dbReference type="EMBL" id="CABITT030000006">
    <property type="protein sequence ID" value="VVB09166.1"/>
    <property type="molecule type" value="Genomic_DNA"/>
</dbReference>
<reference evidence="2" key="1">
    <citation type="submission" date="2019-07" db="EMBL/GenBank/DDBJ databases">
        <authorList>
            <person name="Dittberner H."/>
        </authorList>
    </citation>
    <scope>NUCLEOTIDE SEQUENCE [LARGE SCALE GENOMIC DNA]</scope>
</reference>
<dbReference type="OrthoDB" id="1111140at2759"/>
<evidence type="ECO:0000259" key="1">
    <source>
        <dbReference type="SMART" id="SM00256"/>
    </source>
</evidence>
<feature type="domain" description="F-box" evidence="1">
    <location>
        <begin position="22"/>
        <end position="62"/>
    </location>
</feature>
<name>A0A565C697_9BRAS</name>
<dbReference type="InterPro" id="IPR001810">
    <property type="entry name" value="F-box_dom"/>
</dbReference>
<sequence>MEDSQSSPSRNLVHAGNSTLFILFDLTIEILSKLPVKSFIRLQSVSKLWFSIIRSKDFTDPFLALSRTQPRLLFTFKHFDSRKRFIFSAPEHKTNDKSSRVMARHDMTISGLVYSITSRPLNGFVCFSRGSSIAVCNPTTRHIVELSLMLNTTEETSTHV</sequence>
<dbReference type="InterPro" id="IPR013187">
    <property type="entry name" value="F-box-assoc_dom_typ3"/>
</dbReference>
<comment type="caution">
    <text evidence="2">The sequence shown here is derived from an EMBL/GenBank/DDBJ whole genome shotgun (WGS) entry which is preliminary data.</text>
</comment>
<dbReference type="SMART" id="SM00256">
    <property type="entry name" value="FBOX"/>
    <property type="match status" value="1"/>
</dbReference>
<gene>
    <name evidence="2" type="ORF">ANE_LOCUS19610</name>
</gene>
<evidence type="ECO:0000313" key="2">
    <source>
        <dbReference type="EMBL" id="VVB09166.1"/>
    </source>
</evidence>
<protein>
    <recommendedName>
        <fullName evidence="1">F-box domain-containing protein</fullName>
    </recommendedName>
</protein>
<dbReference type="Pfam" id="PF08268">
    <property type="entry name" value="FBA_3"/>
    <property type="match status" value="1"/>
</dbReference>
<dbReference type="PANTHER" id="PTHR31111:SF98">
    <property type="entry name" value="F-BOX ASSOCIATED UBIQUITINATION EFFECTOR FAMILY PROTEIN-RELATED"/>
    <property type="match status" value="1"/>
</dbReference>
<accession>A0A565C697</accession>
<dbReference type="Proteomes" id="UP000489600">
    <property type="component" value="Unassembled WGS sequence"/>
</dbReference>
<keyword evidence="3" id="KW-1185">Reference proteome</keyword>
<organism evidence="2 3">
    <name type="scientific">Arabis nemorensis</name>
    <dbReference type="NCBI Taxonomy" id="586526"/>
    <lineage>
        <taxon>Eukaryota</taxon>
        <taxon>Viridiplantae</taxon>
        <taxon>Streptophyta</taxon>
        <taxon>Embryophyta</taxon>
        <taxon>Tracheophyta</taxon>
        <taxon>Spermatophyta</taxon>
        <taxon>Magnoliopsida</taxon>
        <taxon>eudicotyledons</taxon>
        <taxon>Gunneridae</taxon>
        <taxon>Pentapetalae</taxon>
        <taxon>rosids</taxon>
        <taxon>malvids</taxon>
        <taxon>Brassicales</taxon>
        <taxon>Brassicaceae</taxon>
        <taxon>Arabideae</taxon>
        <taxon>Arabis</taxon>
    </lineage>
</organism>
<dbReference type="Pfam" id="PF00646">
    <property type="entry name" value="F-box"/>
    <property type="match status" value="1"/>
</dbReference>